<evidence type="ECO:0000259" key="2">
    <source>
        <dbReference type="PROSITE" id="PS50112"/>
    </source>
</evidence>
<dbReference type="InterPro" id="IPR029787">
    <property type="entry name" value="Nucleotide_cyclase"/>
</dbReference>
<dbReference type="InterPro" id="IPR001633">
    <property type="entry name" value="EAL_dom"/>
</dbReference>
<evidence type="ECO:0000259" key="3">
    <source>
        <dbReference type="PROSITE" id="PS50883"/>
    </source>
</evidence>
<dbReference type="NCBIfam" id="TIGR00229">
    <property type="entry name" value="sensory_box"/>
    <property type="match status" value="1"/>
</dbReference>
<dbReference type="OrthoDB" id="9814202at2"/>
<feature type="transmembrane region" description="Helical" evidence="1">
    <location>
        <begin position="53"/>
        <end position="70"/>
    </location>
</feature>
<dbReference type="CDD" id="cd01949">
    <property type="entry name" value="GGDEF"/>
    <property type="match status" value="1"/>
</dbReference>
<dbReference type="SMART" id="SM00091">
    <property type="entry name" value="PAS"/>
    <property type="match status" value="1"/>
</dbReference>
<feature type="transmembrane region" description="Helical" evidence="1">
    <location>
        <begin position="143"/>
        <end position="161"/>
    </location>
</feature>
<dbReference type="SUPFAM" id="SSF141868">
    <property type="entry name" value="EAL domain-like"/>
    <property type="match status" value="1"/>
</dbReference>
<dbReference type="PROSITE" id="PS50112">
    <property type="entry name" value="PAS"/>
    <property type="match status" value="1"/>
</dbReference>
<dbReference type="InterPro" id="IPR052155">
    <property type="entry name" value="Biofilm_reg_signaling"/>
</dbReference>
<dbReference type="InterPro" id="IPR035919">
    <property type="entry name" value="EAL_sf"/>
</dbReference>
<keyword evidence="1" id="KW-1133">Transmembrane helix</keyword>
<proteinExistence type="predicted"/>
<keyword evidence="1" id="KW-0812">Transmembrane</keyword>
<dbReference type="PROSITE" id="PS50883">
    <property type="entry name" value="EAL"/>
    <property type="match status" value="1"/>
</dbReference>
<evidence type="ECO:0000313" key="5">
    <source>
        <dbReference type="EMBL" id="KYJ87289.1"/>
    </source>
</evidence>
<keyword evidence="6" id="KW-1185">Reference proteome</keyword>
<dbReference type="Pfam" id="PF13426">
    <property type="entry name" value="PAS_9"/>
    <property type="match status" value="1"/>
</dbReference>
<dbReference type="Gene3D" id="3.30.450.20">
    <property type="entry name" value="PAS domain"/>
    <property type="match status" value="1"/>
</dbReference>
<dbReference type="CDD" id="cd00130">
    <property type="entry name" value="PAS"/>
    <property type="match status" value="1"/>
</dbReference>
<name>A0A151CIH0_9BACT</name>
<reference evidence="5 6" key="1">
    <citation type="submission" date="2015-11" db="EMBL/GenBank/DDBJ databases">
        <title>Draft genome of Sulfurovum riftiae 1812E, a member of the Epsilonproteobacteria isolated from the tube of the deep-sea hydrothermal vent tubewom Riftia pachyptila.</title>
        <authorList>
            <person name="Vetriani C."/>
            <person name="Giovannelli D."/>
        </authorList>
    </citation>
    <scope>NUCLEOTIDE SEQUENCE [LARGE SCALE GENOMIC DNA]</scope>
    <source>
        <strain evidence="5 6">1812E</strain>
    </source>
</reference>
<evidence type="ECO:0000313" key="6">
    <source>
        <dbReference type="Proteomes" id="UP000075359"/>
    </source>
</evidence>
<dbReference type="SUPFAM" id="SSF55073">
    <property type="entry name" value="Nucleotide cyclase"/>
    <property type="match status" value="1"/>
</dbReference>
<gene>
    <name evidence="5" type="ORF">AS592_02820</name>
</gene>
<dbReference type="Pfam" id="PF00563">
    <property type="entry name" value="EAL"/>
    <property type="match status" value="1"/>
</dbReference>
<dbReference type="PANTHER" id="PTHR44757:SF2">
    <property type="entry name" value="BIOFILM ARCHITECTURE MAINTENANCE PROTEIN MBAA"/>
    <property type="match status" value="1"/>
</dbReference>
<feature type="domain" description="EAL" evidence="3">
    <location>
        <begin position="510"/>
        <end position="764"/>
    </location>
</feature>
<dbReference type="EMBL" id="LNKT01000002">
    <property type="protein sequence ID" value="KYJ87289.1"/>
    <property type="molecule type" value="Genomic_DNA"/>
</dbReference>
<dbReference type="NCBIfam" id="TIGR00254">
    <property type="entry name" value="GGDEF"/>
    <property type="match status" value="1"/>
</dbReference>
<dbReference type="Proteomes" id="UP000075359">
    <property type="component" value="Unassembled WGS sequence"/>
</dbReference>
<comment type="caution">
    <text evidence="5">The sequence shown here is derived from an EMBL/GenBank/DDBJ whole genome shotgun (WGS) entry which is preliminary data.</text>
</comment>
<feature type="domain" description="PAS" evidence="2">
    <location>
        <begin position="211"/>
        <end position="258"/>
    </location>
</feature>
<feature type="transmembrane region" description="Helical" evidence="1">
    <location>
        <begin position="24"/>
        <end position="47"/>
    </location>
</feature>
<dbReference type="PANTHER" id="PTHR44757">
    <property type="entry name" value="DIGUANYLATE CYCLASE DGCP"/>
    <property type="match status" value="1"/>
</dbReference>
<dbReference type="InterPro" id="IPR000014">
    <property type="entry name" value="PAS"/>
</dbReference>
<dbReference type="AlphaFoldDB" id="A0A151CIH0"/>
<dbReference type="InterPro" id="IPR000160">
    <property type="entry name" value="GGDEF_dom"/>
</dbReference>
<feature type="transmembrane region" description="Helical" evidence="1">
    <location>
        <begin position="167"/>
        <end position="185"/>
    </location>
</feature>
<dbReference type="SUPFAM" id="SSF55785">
    <property type="entry name" value="PYP-like sensor domain (PAS domain)"/>
    <property type="match status" value="1"/>
</dbReference>
<dbReference type="SMART" id="SM00052">
    <property type="entry name" value="EAL"/>
    <property type="match status" value="1"/>
</dbReference>
<dbReference type="CDD" id="cd01948">
    <property type="entry name" value="EAL"/>
    <property type="match status" value="1"/>
</dbReference>
<sequence>MHFLKKLLTFTQYREVKREALQNLFYSTGKTLIPLIILETILLFILLPSMGNIMFFWYGAILFLSLSRLFDGYKYKKNPKKYPFSFWHKQFIVKAWLTAFLLGILALLAIPQLSDHYQLFVFMILIGISGGAVNSLSSDHRIAIGYIVILLLPVAAEMLFLQTWNSVIIGLLLILYFITLTNVVFHDHDTGLLMEKKNEEIAKVESELHAKQEMLELFFEQAPIGIFTYNTDLAITDCNQAFLDLFGLQKDEIVGANLAQLPDNSPVEPAKKALTQGTQTYIGPYRSTKNFDYWVEAKCAPLYNKEYKVVGGITLIEDKTKEHNALQELQYYALHDSLTLLSNRRGFVEFMEEMVSKEEHQRYYSILFYMDLNQFKYINDSLGHSFGDKLLVAVAKRLKMLVEAHNNLTRMGGDEFIIVAPFIDRDIKKTKEKAEMCIEKIQKVFDDPFVIEDVSLHLKTSIGVVIIEPNFNNIEEIVRHADVSMYQAKKHGQDHISYYNKALDTERKKVFNLQHELVSALRNDKLELYYQPIVNMKDDSLRAAEALIRWQHPEQGLIMPEDFIPLAIESGIIIDVGWWVLDTVCRQIRIWKTEGKWKVNYVSININAKQLLKNNFAQTFLAKLAEYEVKSSDIKIEITETSLIDNFEMTQDVILELQKNGIKCAIDDFGTGYSSLSYLKKLSFSVLKIDREFMSGLVTDEENIALMRTMISIGKQLNYNVVIEGIEDAFQKEIIKKIDDTVSYQGYIVSPPLPEPEFRERFLN</sequence>
<dbReference type="Gene3D" id="3.20.20.450">
    <property type="entry name" value="EAL domain"/>
    <property type="match status" value="1"/>
</dbReference>
<dbReference type="InterPro" id="IPR043128">
    <property type="entry name" value="Rev_trsase/Diguanyl_cyclase"/>
</dbReference>
<organism evidence="5 6">
    <name type="scientific">Sulfurovum riftiae</name>
    <dbReference type="NCBI Taxonomy" id="1630136"/>
    <lineage>
        <taxon>Bacteria</taxon>
        <taxon>Pseudomonadati</taxon>
        <taxon>Campylobacterota</taxon>
        <taxon>Epsilonproteobacteria</taxon>
        <taxon>Campylobacterales</taxon>
        <taxon>Sulfurovaceae</taxon>
        <taxon>Sulfurovum</taxon>
    </lineage>
</organism>
<evidence type="ECO:0008006" key="7">
    <source>
        <dbReference type="Google" id="ProtNLM"/>
    </source>
</evidence>
<dbReference type="SMART" id="SM00267">
    <property type="entry name" value="GGDEF"/>
    <property type="match status" value="1"/>
</dbReference>
<evidence type="ECO:0000256" key="1">
    <source>
        <dbReference type="SAM" id="Phobius"/>
    </source>
</evidence>
<dbReference type="PROSITE" id="PS50887">
    <property type="entry name" value="GGDEF"/>
    <property type="match status" value="1"/>
</dbReference>
<feature type="transmembrane region" description="Helical" evidence="1">
    <location>
        <begin position="91"/>
        <end position="110"/>
    </location>
</feature>
<dbReference type="STRING" id="1630136.AS592_02820"/>
<feature type="domain" description="GGDEF" evidence="4">
    <location>
        <begin position="363"/>
        <end position="501"/>
    </location>
</feature>
<dbReference type="Gene3D" id="3.30.70.270">
    <property type="match status" value="1"/>
</dbReference>
<dbReference type="Pfam" id="PF00990">
    <property type="entry name" value="GGDEF"/>
    <property type="match status" value="1"/>
</dbReference>
<keyword evidence="1" id="KW-0472">Membrane</keyword>
<dbReference type="RefSeq" id="WP_067329041.1">
    <property type="nucleotide sequence ID" value="NZ_LNKT01000002.1"/>
</dbReference>
<dbReference type="InterPro" id="IPR035965">
    <property type="entry name" value="PAS-like_dom_sf"/>
</dbReference>
<evidence type="ECO:0000259" key="4">
    <source>
        <dbReference type="PROSITE" id="PS50887"/>
    </source>
</evidence>
<accession>A0A151CIH0</accession>
<protein>
    <recommendedName>
        <fullName evidence="7">Diguanylate cyclase</fullName>
    </recommendedName>
</protein>